<feature type="domain" description="HTH hxlR-type" evidence="1">
    <location>
        <begin position="1"/>
        <end position="66"/>
    </location>
</feature>
<evidence type="ECO:0000313" key="3">
    <source>
        <dbReference type="Proteomes" id="UP001523216"/>
    </source>
</evidence>
<proteinExistence type="predicted"/>
<dbReference type="EMBL" id="JAMQOL010000074">
    <property type="protein sequence ID" value="MCM4084266.1"/>
    <property type="molecule type" value="Genomic_DNA"/>
</dbReference>
<reference evidence="2 3" key="1">
    <citation type="submission" date="2022-06" db="EMBL/GenBank/DDBJ databases">
        <title>Actinoplanes abujensis sp. nov., isolated from Nigerian arid soil.</title>
        <authorList>
            <person name="Ding P."/>
        </authorList>
    </citation>
    <scope>NUCLEOTIDE SEQUENCE [LARGE SCALE GENOMIC DNA]</scope>
    <source>
        <strain evidence="3">TRM88002</strain>
    </source>
</reference>
<comment type="caution">
    <text evidence="2">The sequence shown here is derived from an EMBL/GenBank/DDBJ whole genome shotgun (WGS) entry which is preliminary data.</text>
</comment>
<evidence type="ECO:0000313" key="2">
    <source>
        <dbReference type="EMBL" id="MCM4084266.1"/>
    </source>
</evidence>
<sequence>MPGALSRHEGRRYADIQRDLPQIPPVTLTRLLRELEEQDVVVRVHVAGSPSRVEFIVSGPGRSAPG</sequence>
<dbReference type="Proteomes" id="UP001523216">
    <property type="component" value="Unassembled WGS sequence"/>
</dbReference>
<dbReference type="InterPro" id="IPR036390">
    <property type="entry name" value="WH_DNA-bd_sf"/>
</dbReference>
<dbReference type="Gene3D" id="1.10.10.10">
    <property type="entry name" value="Winged helix-like DNA-binding domain superfamily/Winged helix DNA-binding domain"/>
    <property type="match status" value="1"/>
</dbReference>
<dbReference type="Pfam" id="PF01638">
    <property type="entry name" value="HxlR"/>
    <property type="match status" value="1"/>
</dbReference>
<dbReference type="SUPFAM" id="SSF46785">
    <property type="entry name" value="Winged helix' DNA-binding domain"/>
    <property type="match status" value="1"/>
</dbReference>
<keyword evidence="3" id="KW-1185">Reference proteome</keyword>
<organism evidence="2 3">
    <name type="scientific">Paractinoplanes hotanensis</name>
    <dbReference type="NCBI Taxonomy" id="2906497"/>
    <lineage>
        <taxon>Bacteria</taxon>
        <taxon>Bacillati</taxon>
        <taxon>Actinomycetota</taxon>
        <taxon>Actinomycetes</taxon>
        <taxon>Micromonosporales</taxon>
        <taxon>Micromonosporaceae</taxon>
        <taxon>Paractinoplanes</taxon>
    </lineage>
</organism>
<dbReference type="PROSITE" id="PS51118">
    <property type="entry name" value="HTH_HXLR"/>
    <property type="match status" value="1"/>
</dbReference>
<dbReference type="InterPro" id="IPR002577">
    <property type="entry name" value="HTH_HxlR"/>
</dbReference>
<evidence type="ECO:0000259" key="1">
    <source>
        <dbReference type="PROSITE" id="PS51118"/>
    </source>
</evidence>
<name>A0ABT0YDY1_9ACTN</name>
<dbReference type="RefSeq" id="WP_251804019.1">
    <property type="nucleotide sequence ID" value="NZ_JAMQOL010000074.1"/>
</dbReference>
<dbReference type="InterPro" id="IPR036388">
    <property type="entry name" value="WH-like_DNA-bd_sf"/>
</dbReference>
<protein>
    <submittedName>
        <fullName evidence="2">Winged helix-turn-helix transcriptional regulator</fullName>
    </submittedName>
</protein>
<gene>
    <name evidence="2" type="ORF">LXN57_42715</name>
</gene>
<accession>A0ABT0YDY1</accession>